<dbReference type="GO" id="GO:0016020">
    <property type="term" value="C:membrane"/>
    <property type="evidence" value="ECO:0007669"/>
    <property type="project" value="InterPro"/>
</dbReference>
<dbReference type="Pfam" id="PF02518">
    <property type="entry name" value="HATPase_c"/>
    <property type="match status" value="1"/>
</dbReference>
<dbReference type="GO" id="GO:0000155">
    <property type="term" value="F:phosphorelay sensor kinase activity"/>
    <property type="evidence" value="ECO:0007669"/>
    <property type="project" value="InterPro"/>
</dbReference>
<feature type="domain" description="Histidine kinase" evidence="9">
    <location>
        <begin position="62"/>
        <end position="247"/>
    </location>
</feature>
<comment type="catalytic activity">
    <reaction evidence="1">
        <text>ATP + protein L-histidine = ADP + protein N-phospho-L-histidine.</text>
        <dbReference type="EC" id="2.7.13.3"/>
    </reaction>
</comment>
<dbReference type="PANTHER" id="PTHR24421">
    <property type="entry name" value="NITRATE/NITRITE SENSOR PROTEIN NARX-RELATED"/>
    <property type="match status" value="1"/>
</dbReference>
<evidence type="ECO:0000256" key="6">
    <source>
        <dbReference type="ARBA" id="ARBA00022777"/>
    </source>
</evidence>
<reference evidence="11" key="1">
    <citation type="submission" date="2017-02" db="EMBL/GenBank/DDBJ databases">
        <authorList>
            <person name="Varghese N."/>
            <person name="Submissions S."/>
        </authorList>
    </citation>
    <scope>NUCLEOTIDE SEQUENCE [LARGE SCALE GENOMIC DNA]</scope>
    <source>
        <strain evidence="11">DSM 22270</strain>
    </source>
</reference>
<dbReference type="AlphaFoldDB" id="A0A1T5BJV7"/>
<evidence type="ECO:0000259" key="9">
    <source>
        <dbReference type="PROSITE" id="PS50109"/>
    </source>
</evidence>
<dbReference type="SUPFAM" id="SSF55874">
    <property type="entry name" value="ATPase domain of HSP90 chaperone/DNA topoisomerase II/histidine kinase"/>
    <property type="match status" value="1"/>
</dbReference>
<evidence type="ECO:0000256" key="8">
    <source>
        <dbReference type="ARBA" id="ARBA00023012"/>
    </source>
</evidence>
<evidence type="ECO:0000256" key="4">
    <source>
        <dbReference type="ARBA" id="ARBA00022679"/>
    </source>
</evidence>
<keyword evidence="7" id="KW-0067">ATP-binding</keyword>
<dbReference type="InterPro" id="IPR050482">
    <property type="entry name" value="Sensor_HK_TwoCompSys"/>
</dbReference>
<keyword evidence="3" id="KW-0597">Phosphoprotein</keyword>
<dbReference type="Gene3D" id="1.20.5.1930">
    <property type="match status" value="1"/>
</dbReference>
<dbReference type="Gene3D" id="3.30.565.10">
    <property type="entry name" value="Histidine kinase-like ATPase, C-terminal domain"/>
    <property type="match status" value="1"/>
</dbReference>
<protein>
    <recommendedName>
        <fullName evidence="2">histidine kinase</fullName>
        <ecNumber evidence="2">2.7.13.3</ecNumber>
    </recommendedName>
</protein>
<dbReference type="GO" id="GO:0046983">
    <property type="term" value="F:protein dimerization activity"/>
    <property type="evidence" value="ECO:0007669"/>
    <property type="project" value="InterPro"/>
</dbReference>
<dbReference type="Proteomes" id="UP000190897">
    <property type="component" value="Unassembled WGS sequence"/>
</dbReference>
<evidence type="ECO:0000313" key="11">
    <source>
        <dbReference type="Proteomes" id="UP000190897"/>
    </source>
</evidence>
<keyword evidence="8" id="KW-0902">Two-component regulatory system</keyword>
<keyword evidence="6 10" id="KW-0418">Kinase</keyword>
<dbReference type="GO" id="GO:0005524">
    <property type="term" value="F:ATP binding"/>
    <property type="evidence" value="ECO:0007669"/>
    <property type="project" value="UniProtKB-KW"/>
</dbReference>
<dbReference type="OrthoDB" id="9760839at2"/>
<evidence type="ECO:0000256" key="1">
    <source>
        <dbReference type="ARBA" id="ARBA00000085"/>
    </source>
</evidence>
<dbReference type="STRING" id="651661.SAMN05660293_00406"/>
<accession>A0A1T5BJV7</accession>
<dbReference type="PANTHER" id="PTHR24421:SF10">
    <property type="entry name" value="NITRATE_NITRITE SENSOR PROTEIN NARQ"/>
    <property type="match status" value="1"/>
</dbReference>
<dbReference type="InterPro" id="IPR005467">
    <property type="entry name" value="His_kinase_dom"/>
</dbReference>
<proteinExistence type="predicted"/>
<dbReference type="InterPro" id="IPR036890">
    <property type="entry name" value="HATPase_C_sf"/>
</dbReference>
<dbReference type="EC" id="2.7.13.3" evidence="2"/>
<keyword evidence="5" id="KW-0547">Nucleotide-binding</keyword>
<dbReference type="RefSeq" id="WP_082212995.1">
    <property type="nucleotide sequence ID" value="NZ_FUZA01000001.1"/>
</dbReference>
<evidence type="ECO:0000256" key="3">
    <source>
        <dbReference type="ARBA" id="ARBA00022553"/>
    </source>
</evidence>
<evidence type="ECO:0000313" key="10">
    <source>
        <dbReference type="EMBL" id="SKB47445.1"/>
    </source>
</evidence>
<evidence type="ECO:0000256" key="5">
    <source>
        <dbReference type="ARBA" id="ARBA00022741"/>
    </source>
</evidence>
<organism evidence="10 11">
    <name type="scientific">Dyadobacter psychrophilus</name>
    <dbReference type="NCBI Taxonomy" id="651661"/>
    <lineage>
        <taxon>Bacteria</taxon>
        <taxon>Pseudomonadati</taxon>
        <taxon>Bacteroidota</taxon>
        <taxon>Cytophagia</taxon>
        <taxon>Cytophagales</taxon>
        <taxon>Spirosomataceae</taxon>
        <taxon>Dyadobacter</taxon>
    </lineage>
</organism>
<dbReference type="Pfam" id="PF07730">
    <property type="entry name" value="HisKA_3"/>
    <property type="match status" value="1"/>
</dbReference>
<keyword evidence="11" id="KW-1185">Reference proteome</keyword>
<dbReference type="InterPro" id="IPR011712">
    <property type="entry name" value="Sig_transdc_His_kin_sub3_dim/P"/>
</dbReference>
<dbReference type="CDD" id="cd16917">
    <property type="entry name" value="HATPase_UhpB-NarQ-NarX-like"/>
    <property type="match status" value="1"/>
</dbReference>
<keyword evidence="4" id="KW-0808">Transferase</keyword>
<name>A0A1T5BJV7_9BACT</name>
<dbReference type="InterPro" id="IPR003594">
    <property type="entry name" value="HATPase_dom"/>
</dbReference>
<dbReference type="EMBL" id="FUZA01000001">
    <property type="protein sequence ID" value="SKB47445.1"/>
    <property type="molecule type" value="Genomic_DNA"/>
</dbReference>
<evidence type="ECO:0000256" key="2">
    <source>
        <dbReference type="ARBA" id="ARBA00012438"/>
    </source>
</evidence>
<gene>
    <name evidence="10" type="ORF">SAMN05660293_00406</name>
</gene>
<sequence length="247" mass="27619">MTNVSSFNDYPVLTVTKTSASSNEKHGDHGKDTKKRAVKFLSQESALLHSQLKNQRERIARDLHDGIGSQLTHIISRLDIMAFNNQANPTQLADLRDFTSETFQQLRETIWVLNQPEIPYGQLTERVRGLLTRISCESEYPKINIVAYGDSEVLLSPHVASSIFRIVQESVNNAMKYAEATLISVCLAIDETSFTVLINDNGKGFCQQEICPGYGLENIKKRAEELSGKLDLDSSNEGTKVLVEFPL</sequence>
<dbReference type="PROSITE" id="PS50109">
    <property type="entry name" value="HIS_KIN"/>
    <property type="match status" value="1"/>
</dbReference>
<evidence type="ECO:0000256" key="7">
    <source>
        <dbReference type="ARBA" id="ARBA00022840"/>
    </source>
</evidence>